<feature type="chain" id="PRO_5002796654" evidence="1">
    <location>
        <begin position="27"/>
        <end position="245"/>
    </location>
</feature>
<dbReference type="OrthoDB" id="851894at2"/>
<name>B3PK06_CELJU</name>
<evidence type="ECO:0000313" key="2">
    <source>
        <dbReference type="EMBL" id="ACE82896.1"/>
    </source>
</evidence>
<dbReference type="InterPro" id="IPR013320">
    <property type="entry name" value="ConA-like_dom_sf"/>
</dbReference>
<keyword evidence="1" id="KW-0732">Signal</keyword>
<protein>
    <submittedName>
        <fullName evidence="2">Putative lipoprotein</fullName>
    </submittedName>
</protein>
<keyword evidence="3" id="KW-1185">Reference proteome</keyword>
<sequence length="245" mass="26922">MKKNINLGAVFILLALVAGCAKTAVAPLPDTPAPAMSVIWTLDSLAEIGGAPVAVLGNPQVIAADNPRVGKQVVHFDGDGDRLLVDANPLSGATEFTIEILFKPNDVFPANPEPRFFHIEAEDNPNRRITIELRLNDQRQWYLDAYIKSELSQYTLIDPARVHKVGEWYHAAVTYQSREFISYVNGIQELTGEVDYLPIAAHAKTSIGSRMNQIHWFNGAIAKVAITPKRLQPTEFVLLGAVAAR</sequence>
<accession>B3PK06</accession>
<organism evidence="2 3">
    <name type="scientific">Cellvibrio japonicus (strain Ueda107)</name>
    <name type="common">Pseudomonas fluorescens subsp. cellulosa</name>
    <dbReference type="NCBI Taxonomy" id="498211"/>
    <lineage>
        <taxon>Bacteria</taxon>
        <taxon>Pseudomonadati</taxon>
        <taxon>Pseudomonadota</taxon>
        <taxon>Gammaproteobacteria</taxon>
        <taxon>Cellvibrionales</taxon>
        <taxon>Cellvibrionaceae</taxon>
        <taxon>Cellvibrio</taxon>
    </lineage>
</organism>
<proteinExistence type="predicted"/>
<dbReference type="PROSITE" id="PS51257">
    <property type="entry name" value="PROKAR_LIPOPROTEIN"/>
    <property type="match status" value="1"/>
</dbReference>
<keyword evidence="2" id="KW-0449">Lipoprotein</keyword>
<dbReference type="RefSeq" id="WP_012487966.1">
    <property type="nucleotide sequence ID" value="NC_010995.1"/>
</dbReference>
<dbReference type="Proteomes" id="UP000001036">
    <property type="component" value="Chromosome"/>
</dbReference>
<reference evidence="2 3" key="1">
    <citation type="journal article" date="2008" name="J. Bacteriol.">
        <title>Insights into plant cell wall degradation from the genome sequence of the soil bacterium Cellvibrio japonicus.</title>
        <authorList>
            <person name="Deboy R.T."/>
            <person name="Mongodin E.F."/>
            <person name="Fouts D.E."/>
            <person name="Tailford L.E."/>
            <person name="Khouri H."/>
            <person name="Emerson J.B."/>
            <person name="Mohamoud Y."/>
            <person name="Watkins K."/>
            <person name="Henrissat B."/>
            <person name="Gilbert H.J."/>
            <person name="Nelson K.E."/>
        </authorList>
    </citation>
    <scope>NUCLEOTIDE SEQUENCE [LARGE SCALE GENOMIC DNA]</scope>
    <source>
        <strain evidence="2 3">Ueda107</strain>
    </source>
</reference>
<dbReference type="HOGENOM" id="CLU_102467_0_0_6"/>
<evidence type="ECO:0000313" key="3">
    <source>
        <dbReference type="Proteomes" id="UP000001036"/>
    </source>
</evidence>
<dbReference type="EMBL" id="CP000934">
    <property type="protein sequence ID" value="ACE82896.1"/>
    <property type="molecule type" value="Genomic_DNA"/>
</dbReference>
<dbReference type="eggNOG" id="ENOG5030UQ2">
    <property type="taxonomic scope" value="Bacteria"/>
</dbReference>
<feature type="signal peptide" evidence="1">
    <location>
        <begin position="1"/>
        <end position="26"/>
    </location>
</feature>
<dbReference type="STRING" id="498211.CJA_2368"/>
<dbReference type="SUPFAM" id="SSF49899">
    <property type="entry name" value="Concanavalin A-like lectins/glucanases"/>
    <property type="match status" value="1"/>
</dbReference>
<gene>
    <name evidence="2" type="ordered locus">CJA_2368</name>
</gene>
<dbReference type="Pfam" id="PF13385">
    <property type="entry name" value="Laminin_G_3"/>
    <property type="match status" value="1"/>
</dbReference>
<dbReference type="AlphaFoldDB" id="B3PK06"/>
<dbReference type="Gene3D" id="2.60.120.200">
    <property type="match status" value="1"/>
</dbReference>
<evidence type="ECO:0000256" key="1">
    <source>
        <dbReference type="SAM" id="SignalP"/>
    </source>
</evidence>
<dbReference type="KEGG" id="cja:CJA_2368"/>